<keyword evidence="3" id="KW-1185">Reference proteome</keyword>
<dbReference type="EMBL" id="JBHRTR010000025">
    <property type="protein sequence ID" value="MFC3227717.1"/>
    <property type="molecule type" value="Genomic_DNA"/>
</dbReference>
<dbReference type="PANTHER" id="PTHR43433:SF5">
    <property type="entry name" value="AB HYDROLASE-1 DOMAIN-CONTAINING PROTEIN"/>
    <property type="match status" value="1"/>
</dbReference>
<name>A0ABV7L0E1_9PROT</name>
<proteinExistence type="predicted"/>
<dbReference type="InterPro" id="IPR029058">
    <property type="entry name" value="AB_hydrolase_fold"/>
</dbReference>
<dbReference type="GO" id="GO:0016787">
    <property type="term" value="F:hydrolase activity"/>
    <property type="evidence" value="ECO:0007669"/>
    <property type="project" value="UniProtKB-KW"/>
</dbReference>
<reference evidence="3" key="1">
    <citation type="journal article" date="2019" name="Int. J. Syst. Evol. Microbiol.">
        <title>The Global Catalogue of Microorganisms (GCM) 10K type strain sequencing project: providing services to taxonomists for standard genome sequencing and annotation.</title>
        <authorList>
            <consortium name="The Broad Institute Genomics Platform"/>
            <consortium name="The Broad Institute Genome Sequencing Center for Infectious Disease"/>
            <person name="Wu L."/>
            <person name="Ma J."/>
        </authorList>
    </citation>
    <scope>NUCLEOTIDE SEQUENCE [LARGE SCALE GENOMIC DNA]</scope>
    <source>
        <strain evidence="3">KCTC 42964</strain>
    </source>
</reference>
<organism evidence="2 3">
    <name type="scientific">Marinibaculum pumilum</name>
    <dbReference type="NCBI Taxonomy" id="1766165"/>
    <lineage>
        <taxon>Bacteria</taxon>
        <taxon>Pseudomonadati</taxon>
        <taxon>Pseudomonadota</taxon>
        <taxon>Alphaproteobacteria</taxon>
        <taxon>Rhodospirillales</taxon>
        <taxon>Rhodospirillaceae</taxon>
        <taxon>Marinibaculum</taxon>
    </lineage>
</organism>
<dbReference type="RefSeq" id="WP_379900126.1">
    <property type="nucleotide sequence ID" value="NZ_JBHRTR010000025.1"/>
</dbReference>
<accession>A0ABV7L0E1</accession>
<dbReference type="InterPro" id="IPR000073">
    <property type="entry name" value="AB_hydrolase_1"/>
</dbReference>
<evidence type="ECO:0000313" key="2">
    <source>
        <dbReference type="EMBL" id="MFC3227717.1"/>
    </source>
</evidence>
<protein>
    <submittedName>
        <fullName evidence="2">Alpha/beta hydrolase</fullName>
    </submittedName>
</protein>
<sequence length="249" mass="26577">MTEILKGAEPFMLEGDDRGILLLHGFTGTTQSMRLVGEGLHVRFGFTVCGPRLKGHGTSPADMETTGYRDWLASAEEGLHGLLETKRKVFVAGLSMGGTLTLNLGARFADRISGIAPINGAIGVFDGGMAELLCMPDMPARIPGVGSDIKAAGVEELAYPEVPTACLQQLFVLMAATRDLLPRITAPALVIQAREDHVVPEANAHTILAALGSGERQLLLLDESYHVATLDNDKDLIIDRIGRFFTALG</sequence>
<dbReference type="PIRSF" id="PIRSF017388">
    <property type="entry name" value="Esterase_lipase"/>
    <property type="match status" value="1"/>
</dbReference>
<evidence type="ECO:0000259" key="1">
    <source>
        <dbReference type="Pfam" id="PF12697"/>
    </source>
</evidence>
<gene>
    <name evidence="2" type="ORF">ACFOGJ_10770</name>
</gene>
<dbReference type="Proteomes" id="UP001595528">
    <property type="component" value="Unassembled WGS sequence"/>
</dbReference>
<evidence type="ECO:0000313" key="3">
    <source>
        <dbReference type="Proteomes" id="UP001595528"/>
    </source>
</evidence>
<dbReference type="InterPro" id="IPR012354">
    <property type="entry name" value="Esterase_lipase"/>
</dbReference>
<dbReference type="SUPFAM" id="SSF53474">
    <property type="entry name" value="alpha/beta-Hydrolases"/>
    <property type="match status" value="1"/>
</dbReference>
<dbReference type="PANTHER" id="PTHR43433">
    <property type="entry name" value="HYDROLASE, ALPHA/BETA FOLD FAMILY PROTEIN"/>
    <property type="match status" value="1"/>
</dbReference>
<comment type="caution">
    <text evidence="2">The sequence shown here is derived from an EMBL/GenBank/DDBJ whole genome shotgun (WGS) entry which is preliminary data.</text>
</comment>
<feature type="domain" description="AB hydrolase-1" evidence="1">
    <location>
        <begin position="20"/>
        <end position="233"/>
    </location>
</feature>
<dbReference type="Gene3D" id="3.40.50.1820">
    <property type="entry name" value="alpha/beta hydrolase"/>
    <property type="match status" value="1"/>
</dbReference>
<dbReference type="Pfam" id="PF12697">
    <property type="entry name" value="Abhydrolase_6"/>
    <property type="match status" value="1"/>
</dbReference>
<keyword evidence="2" id="KW-0378">Hydrolase</keyword>
<dbReference type="InterPro" id="IPR050471">
    <property type="entry name" value="AB_hydrolase"/>
</dbReference>